<dbReference type="EMBL" id="BK014951">
    <property type="protein sequence ID" value="DAD84064.1"/>
    <property type="molecule type" value="Genomic_DNA"/>
</dbReference>
<evidence type="ECO:0000313" key="1">
    <source>
        <dbReference type="EMBL" id="DAD84064.1"/>
    </source>
</evidence>
<sequence length="262" mass="30412">MQPELELMKITQKLQDRCGCFDCDDGATMQRYMESFLRVLARLFCWTDGECDTILRARRHEVIEVKDFEICGCDAMVEIKPYYFKGFDPSTLKVYMHKRKGLEREEYEITPDKYNWSFVDGTILINVTEELSPCCRCCDPCSCEAEYKIILDYEAGYTSASLPDCIFEAMCHFMNIFVAYQNKCGTLDECANMDRLAVGAVLEQKSVDYIVRKWTVDKTSLDTIYVKLINTWALKTLSSLSLCKKVYTENMYLAIGRRKECK</sequence>
<name>A0A8S5MP98_9CAUD</name>
<protein>
    <submittedName>
        <fullName evidence="1">Uncharacterized protein</fullName>
    </submittedName>
</protein>
<organism evidence="1">
    <name type="scientific">Siphoviridae sp. ct0yq10</name>
    <dbReference type="NCBI Taxonomy" id="2826270"/>
    <lineage>
        <taxon>Viruses</taxon>
        <taxon>Duplodnaviria</taxon>
        <taxon>Heunggongvirae</taxon>
        <taxon>Uroviricota</taxon>
        <taxon>Caudoviricetes</taxon>
    </lineage>
</organism>
<reference evidence="1" key="1">
    <citation type="journal article" date="2021" name="Proc. Natl. Acad. Sci. U.S.A.">
        <title>A Catalog of Tens of Thousands of Viruses from Human Metagenomes Reveals Hidden Associations with Chronic Diseases.</title>
        <authorList>
            <person name="Tisza M.J."/>
            <person name="Buck C.B."/>
        </authorList>
    </citation>
    <scope>NUCLEOTIDE SEQUENCE</scope>
    <source>
        <strain evidence="1">Ct0yq10</strain>
    </source>
</reference>
<accession>A0A8S5MP98</accession>
<proteinExistence type="predicted"/>